<feature type="chain" id="PRO_5009128664" evidence="1">
    <location>
        <begin position="19"/>
        <end position="415"/>
    </location>
</feature>
<dbReference type="Proteomes" id="UP000094379">
    <property type="component" value="Unassembled WGS sequence"/>
</dbReference>
<keyword evidence="3" id="KW-1185">Reference proteome</keyword>
<keyword evidence="1" id="KW-0732">Signal</keyword>
<evidence type="ECO:0000256" key="1">
    <source>
        <dbReference type="SAM" id="SignalP"/>
    </source>
</evidence>
<dbReference type="SUPFAM" id="SSF56935">
    <property type="entry name" value="Porins"/>
    <property type="match status" value="1"/>
</dbReference>
<gene>
    <name evidence="2" type="ORF">A9E74_00634</name>
</gene>
<feature type="signal peptide" evidence="1">
    <location>
        <begin position="1"/>
        <end position="18"/>
    </location>
</feature>
<dbReference type="RefSeq" id="WP_245652023.1">
    <property type="nucleotide sequence ID" value="NZ_MCRI01000003.1"/>
</dbReference>
<dbReference type="EMBL" id="MCRI01000003">
    <property type="protein sequence ID" value="ODN67798.1"/>
    <property type="molecule type" value="Genomic_DNA"/>
</dbReference>
<reference evidence="2 3" key="1">
    <citation type="submission" date="2016-07" db="EMBL/GenBank/DDBJ databases">
        <title>Draft Genome Sequence of Methylophaga muralis Bur 1.</title>
        <authorList>
            <person name="Vasilenko O.V."/>
            <person name="Doronina N.V."/>
            <person name="Shmareva M.N."/>
            <person name="Tarlachkov S.V."/>
            <person name="Mustakhimov I."/>
            <person name="Trotsenko Y.A."/>
        </authorList>
    </citation>
    <scope>NUCLEOTIDE SEQUENCE [LARGE SCALE GENOMIC DNA]</scope>
    <source>
        <strain evidence="2 3">Bur 1</strain>
    </source>
</reference>
<sequence length="415" mass="47031">MKALLWLIASGFVWPAFAETANTSNTRLHWNGFASQAFVHTSDNRFFGDSDNGSFDFTEIGLNGSYLLSPRLRLAGQVLSRRAGDLYSGSPQVDYALLDATLFSSAQSTFGMYLGRIKNPIGLYNETRDVAHTREGIFLPQAIYFDKVRNLTVSSDGLHLYGRLYRDSGTWSLQGGIGYPIVDKNFEYAYMGQDWDGKIRSNDLAAFGRLLYEHNGGRWIYAFTGASVRTDFRASGADTVAFPAGPGLNSGNIDIDYSVFSAQFNGEKWQFTTEVAFQAARYRNISAAFEAQDFNSIGYYSQLSYNFTSRWQGFVRYEEFQLNHDDWNASNRARQNREESAFLANFGIDRSPIPAHAYYSKIWAFGGHWDVTPQWRVRAEYQIVEGTATLSPRENDMSQTDKHWNLFALSLSYHF</sequence>
<accession>A0A1E3GUP6</accession>
<evidence type="ECO:0000313" key="2">
    <source>
        <dbReference type="EMBL" id="ODN67798.1"/>
    </source>
</evidence>
<name>A0A1E3GUP6_9GAMM</name>
<comment type="caution">
    <text evidence="2">The sequence shown here is derived from an EMBL/GenBank/DDBJ whole genome shotgun (WGS) entry which is preliminary data.</text>
</comment>
<evidence type="ECO:0000313" key="3">
    <source>
        <dbReference type="Proteomes" id="UP000094379"/>
    </source>
</evidence>
<protein>
    <submittedName>
        <fullName evidence="2">Uncharacterized protein</fullName>
    </submittedName>
</protein>
<dbReference type="AlphaFoldDB" id="A0A1E3GUP6"/>
<proteinExistence type="predicted"/>
<dbReference type="STRING" id="291169.A9E74_00634"/>
<dbReference type="PATRIC" id="fig|291169.3.peg.636"/>
<organism evidence="2 3">
    <name type="scientific">Methylophaga muralis</name>
    <dbReference type="NCBI Taxonomy" id="291169"/>
    <lineage>
        <taxon>Bacteria</taxon>
        <taxon>Pseudomonadati</taxon>
        <taxon>Pseudomonadota</taxon>
        <taxon>Gammaproteobacteria</taxon>
        <taxon>Thiotrichales</taxon>
        <taxon>Piscirickettsiaceae</taxon>
        <taxon>Methylophaga</taxon>
    </lineage>
</organism>